<dbReference type="SUPFAM" id="SSF53098">
    <property type="entry name" value="Ribonuclease H-like"/>
    <property type="match status" value="1"/>
</dbReference>
<dbReference type="InterPro" id="IPR039537">
    <property type="entry name" value="Retrotran_Ty1/copia-like"/>
</dbReference>
<proteinExistence type="predicted"/>
<feature type="compositionally biased region" description="Polar residues" evidence="2">
    <location>
        <begin position="881"/>
        <end position="893"/>
    </location>
</feature>
<evidence type="ECO:0000256" key="2">
    <source>
        <dbReference type="SAM" id="MobiDB-lite"/>
    </source>
</evidence>
<feature type="domain" description="Integrase catalytic" evidence="3">
    <location>
        <begin position="556"/>
        <end position="724"/>
    </location>
</feature>
<dbReference type="EMBL" id="BKCJ010002254">
    <property type="protein sequence ID" value="GEU47320.1"/>
    <property type="molecule type" value="Genomic_DNA"/>
</dbReference>
<evidence type="ECO:0000259" key="3">
    <source>
        <dbReference type="PROSITE" id="PS50994"/>
    </source>
</evidence>
<name>A0A6L2KF04_TANCI</name>
<dbReference type="InterPro" id="IPR057670">
    <property type="entry name" value="SH3_retrovirus"/>
</dbReference>
<feature type="coiled-coil region" evidence="1">
    <location>
        <begin position="206"/>
        <end position="233"/>
    </location>
</feature>
<dbReference type="AlphaFoldDB" id="A0A6L2KF04"/>
<accession>A0A6L2KF04</accession>
<keyword evidence="1" id="KW-0175">Coiled coil</keyword>
<evidence type="ECO:0000313" key="4">
    <source>
        <dbReference type="EMBL" id="GEU47320.1"/>
    </source>
</evidence>
<dbReference type="GO" id="GO:0003676">
    <property type="term" value="F:nucleic acid binding"/>
    <property type="evidence" value="ECO:0007669"/>
    <property type="project" value="InterPro"/>
</dbReference>
<organism evidence="4">
    <name type="scientific">Tanacetum cinerariifolium</name>
    <name type="common">Dalmatian daisy</name>
    <name type="synonym">Chrysanthemum cinerariifolium</name>
    <dbReference type="NCBI Taxonomy" id="118510"/>
    <lineage>
        <taxon>Eukaryota</taxon>
        <taxon>Viridiplantae</taxon>
        <taxon>Streptophyta</taxon>
        <taxon>Embryophyta</taxon>
        <taxon>Tracheophyta</taxon>
        <taxon>Spermatophyta</taxon>
        <taxon>Magnoliopsida</taxon>
        <taxon>eudicotyledons</taxon>
        <taxon>Gunneridae</taxon>
        <taxon>Pentapetalae</taxon>
        <taxon>asterids</taxon>
        <taxon>campanulids</taxon>
        <taxon>Asterales</taxon>
        <taxon>Asteraceae</taxon>
        <taxon>Asteroideae</taxon>
        <taxon>Anthemideae</taxon>
        <taxon>Anthemidinae</taxon>
        <taxon>Tanacetum</taxon>
    </lineage>
</organism>
<evidence type="ECO:0000256" key="1">
    <source>
        <dbReference type="SAM" id="Coils"/>
    </source>
</evidence>
<dbReference type="InterPro" id="IPR001584">
    <property type="entry name" value="Integrase_cat-core"/>
</dbReference>
<feature type="compositionally biased region" description="Basic and acidic residues" evidence="2">
    <location>
        <begin position="864"/>
        <end position="879"/>
    </location>
</feature>
<comment type="caution">
    <text evidence="4">The sequence shown here is derived from an EMBL/GenBank/DDBJ whole genome shotgun (WGS) entry which is preliminary data.</text>
</comment>
<reference evidence="4" key="1">
    <citation type="journal article" date="2019" name="Sci. Rep.">
        <title>Draft genome of Tanacetum cinerariifolium, the natural source of mosquito coil.</title>
        <authorList>
            <person name="Yamashiro T."/>
            <person name="Shiraishi A."/>
            <person name="Satake H."/>
            <person name="Nakayama K."/>
        </authorList>
    </citation>
    <scope>NUCLEOTIDE SEQUENCE</scope>
</reference>
<dbReference type="InterPro" id="IPR012337">
    <property type="entry name" value="RNaseH-like_sf"/>
</dbReference>
<dbReference type="PANTHER" id="PTHR42648:SF32">
    <property type="entry name" value="RIBONUCLEASE H-LIKE DOMAIN, GAG-PRE-INTEGRASE DOMAIN PROTEIN-RELATED"/>
    <property type="match status" value="1"/>
</dbReference>
<protein>
    <submittedName>
        <fullName evidence="4">Ribonuclease H-like domain-containing protein</fullName>
    </submittedName>
</protein>
<sequence length="980" mass="110110">MKTRATTTMTAKLPILNLVEYDLWLMKIEQYFLMIDYSLWEVIKNGNKVLTKPVGSSEQTYEPTIAEEKPDRRNEMKAKRTLLMALPKKDQLNTSNTNEANTTASGVSTTHTQGNIVNATTIDNLSDAMICAFLASQPNTPQLAKVDLEQIDPDRIGGYDWIYQAEEETPTNYAFMALTSSGSSSSSDSEVDSCSKTKVKLRDRVLAEYTQNMEKVEKERDELKLTLEILQNSSKSLNTLLNSQVSDKSKAGLGYKELIPESFVNSSELLEKQNNRSTKGYHEVPPLLIGNYMPPKRDLRLIDEHFKSESVDVSTVSSNDDKIVKTVDITHKGVLSTEEPKFVMKNNFGPPIIEDWHSDDDSKDEFTHFLTISAKLNTAATSVNTDTRPFNKLSSNKRSFFNKKVNTIRVNDSTARERAVVSGNIGREVNVVKASACWVWKAKNNSASTTFKKYSYIDARGRSKRGIKKKESLTVVVQAHDGGFVSFADGKGRIFGKGKIKTGKLDFDDVYFCKELKYNLINMSQMCDKKNNVLFTDTECLILSSNIKLLDESRVLQRVPRKDNIYNVDLKSVVPNRDLTCLFAKATLDESNLWHRRLRQINFKTINKLVRGNPVRGIENQLDCKVKVIRSDNRTEFKNSVMTQFCDDKVIKREYSIARTPHQNRVAERRNRTLIEAARTMLVDSKLPTTFWAEVVNTACYVLNRALVTKPHNKTPYELIPGRPPLIDFMKPFGCPITILNTRGHLGKFEGKANKGYFVGYLVVSNDMRVFNKRTRIVEETLNIRFQENVPNVKGNRPGWLFDIDSLTISMNYVPVVTGNQTNGIAGTKEKLVAGQDERQKALEQEYILITICITGPLISQDAKDRADDAGKKDPKVDASEASNNGGQDNQVSRNKDGSLFQQDRQTAHNNSANNINTVSSPVSTAGPSFVNAASQIPLNVVGPSLSTIAFKEHSFERFSPFKNAFSLPLVLMVTPIDDT</sequence>
<dbReference type="GO" id="GO:0015074">
    <property type="term" value="P:DNA integration"/>
    <property type="evidence" value="ECO:0007669"/>
    <property type="project" value="InterPro"/>
</dbReference>
<dbReference type="InterPro" id="IPR036397">
    <property type="entry name" value="RNaseH_sf"/>
</dbReference>
<dbReference type="Pfam" id="PF25597">
    <property type="entry name" value="SH3_retrovirus"/>
    <property type="match status" value="1"/>
</dbReference>
<gene>
    <name evidence="4" type="ORF">Tci_019298</name>
</gene>
<dbReference type="PANTHER" id="PTHR42648">
    <property type="entry name" value="TRANSPOSASE, PUTATIVE-RELATED"/>
    <property type="match status" value="1"/>
</dbReference>
<dbReference type="Gene3D" id="3.30.420.10">
    <property type="entry name" value="Ribonuclease H-like superfamily/Ribonuclease H"/>
    <property type="match status" value="1"/>
</dbReference>
<feature type="region of interest" description="Disordered" evidence="2">
    <location>
        <begin position="864"/>
        <end position="895"/>
    </location>
</feature>
<dbReference type="PROSITE" id="PS50994">
    <property type="entry name" value="INTEGRASE"/>
    <property type="match status" value="1"/>
</dbReference>